<proteinExistence type="inferred from homology"/>
<dbReference type="STRING" id="1109443.G4T5D3"/>
<gene>
    <name evidence="10" type="ORF">PIIN_11747</name>
</gene>
<evidence type="ECO:0000259" key="9">
    <source>
        <dbReference type="Pfam" id="PF16282"/>
    </source>
</evidence>
<dbReference type="GO" id="GO:0006338">
    <property type="term" value="P:chromatin remodeling"/>
    <property type="evidence" value="ECO:0007669"/>
    <property type="project" value="InterPro"/>
</dbReference>
<sequence>MATQQRACLVRRLQQFSNTARDDTSKPEGANGLKLRHWSKVPFKDGANDEEDEYMNSQEKDAMAQDDGPYPFAKYTPKVDIVYSYTDEEYAAHLEDSAESGWTKAETDYLFVLLHEYKLRFYIVLDRYEYQGTEEQPAIKRELEDLKGRYYSIVRKLIRARAGDDPEKVKAGESLLLQYGFDYAQEKARRQHVAALWDRTPQQMAEETILYTEILRLSQTSTVFTAQRNALLRLLAGIESGLPDIATRDDRLTPLNLDPQIRGVKGGPWGNALGGLNSAASRKKRGGPAGHSIDWNDSPTHSSMLISLNSAGASGQRQQLPPAQQAEFDAKHYIYRAPVGSALINPKNTHTAVHARSSKFPVPKPILASHLQAAHMSPPDGQSQPPATIFSKLDLYPTKLAMPTKENIELIERVFGAATQLIEVQKQLEKVEADLAKEKQRLGPSAASAASNIASGQNTVPLAPKSITVAPSASGTAGSEDISMQAADGATGERGALEVNDTASAGDNENDEDYEDEGDATGDGDGEDDDAMEGVENAANNASGRTASRKRSRSASSSE</sequence>
<keyword evidence="6" id="KW-0804">Transcription</keyword>
<evidence type="ECO:0000256" key="4">
    <source>
        <dbReference type="ARBA" id="ARBA00022853"/>
    </source>
</evidence>
<comment type="subcellular location">
    <subcellularLocation>
        <location evidence="1">Nucleus</location>
    </subcellularLocation>
</comment>
<dbReference type="InParanoid" id="G4T5D3"/>
<dbReference type="PANTHER" id="PTHR12855:SF10">
    <property type="entry name" value="DNA METHYLTRANSFERASE 1-ASSOCIATED PROTEIN 1"/>
    <property type="match status" value="1"/>
</dbReference>
<feature type="domain" description="DAMP1 SANT/Myb-like" evidence="9">
    <location>
        <begin position="70"/>
        <end position="158"/>
    </location>
</feature>
<comment type="similarity">
    <text evidence="2">Belongs to the SWC4 family.</text>
</comment>
<keyword evidence="7" id="KW-0539">Nucleus</keyword>
<dbReference type="GO" id="GO:0000122">
    <property type="term" value="P:negative regulation of transcription by RNA polymerase II"/>
    <property type="evidence" value="ECO:0007669"/>
    <property type="project" value="TreeGrafter"/>
</dbReference>
<evidence type="ECO:0000256" key="2">
    <source>
        <dbReference type="ARBA" id="ARBA00006918"/>
    </source>
</evidence>
<accession>G4T5D3</accession>
<dbReference type="PANTHER" id="PTHR12855">
    <property type="entry name" value="DNA METHYLTRANSFERASE 1-ASSOCIATED PROTEIN 1 FAMILY MEMBER"/>
    <property type="match status" value="1"/>
</dbReference>
<evidence type="ECO:0000256" key="8">
    <source>
        <dbReference type="SAM" id="MobiDB-lite"/>
    </source>
</evidence>
<dbReference type="GO" id="GO:0035267">
    <property type="term" value="C:NuA4 histone acetyltransferase complex"/>
    <property type="evidence" value="ECO:0007669"/>
    <property type="project" value="InterPro"/>
</dbReference>
<dbReference type="InterPro" id="IPR032563">
    <property type="entry name" value="DAMP1_SANT-like"/>
</dbReference>
<evidence type="ECO:0000313" key="11">
    <source>
        <dbReference type="Proteomes" id="UP000007148"/>
    </source>
</evidence>
<dbReference type="InterPro" id="IPR027109">
    <property type="entry name" value="Swc4/Dmap1"/>
</dbReference>
<dbReference type="GO" id="GO:0006281">
    <property type="term" value="P:DNA repair"/>
    <property type="evidence" value="ECO:0007669"/>
    <property type="project" value="InterPro"/>
</dbReference>
<dbReference type="Proteomes" id="UP000007148">
    <property type="component" value="Unassembled WGS sequence"/>
</dbReference>
<feature type="region of interest" description="Disordered" evidence="8">
    <location>
        <begin position="471"/>
        <end position="559"/>
    </location>
</feature>
<evidence type="ECO:0000256" key="6">
    <source>
        <dbReference type="ARBA" id="ARBA00023163"/>
    </source>
</evidence>
<keyword evidence="5" id="KW-0805">Transcription regulation</keyword>
<dbReference type="EMBL" id="CAFZ01000003">
    <property type="protein sequence ID" value="CCA66526.1"/>
    <property type="molecule type" value="Genomic_DNA"/>
</dbReference>
<reference evidence="10 11" key="1">
    <citation type="journal article" date="2011" name="PLoS Pathog.">
        <title>Endophytic Life Strategies Decoded by Genome and Transcriptome Analyses of the Mutualistic Root Symbiont Piriformospora indica.</title>
        <authorList>
            <person name="Zuccaro A."/>
            <person name="Lahrmann U."/>
            <person name="Guldener U."/>
            <person name="Langen G."/>
            <person name="Pfiffi S."/>
            <person name="Biedenkopf D."/>
            <person name="Wong P."/>
            <person name="Samans B."/>
            <person name="Grimm C."/>
            <person name="Basiewicz M."/>
            <person name="Murat C."/>
            <person name="Martin F."/>
            <person name="Kogel K.H."/>
        </authorList>
    </citation>
    <scope>NUCLEOTIDE SEQUENCE [LARGE SCALE GENOMIC DNA]</scope>
    <source>
        <strain evidence="10 11">DSM 11827</strain>
    </source>
</reference>
<dbReference type="eggNOG" id="KOG2656">
    <property type="taxonomic scope" value="Eukaryota"/>
</dbReference>
<keyword evidence="11" id="KW-1185">Reference proteome</keyword>
<dbReference type="GO" id="GO:0003714">
    <property type="term" value="F:transcription corepressor activity"/>
    <property type="evidence" value="ECO:0007669"/>
    <property type="project" value="TreeGrafter"/>
</dbReference>
<organism evidence="10 11">
    <name type="scientific">Serendipita indica (strain DSM 11827)</name>
    <name type="common">Root endophyte fungus</name>
    <name type="synonym">Piriformospora indica</name>
    <dbReference type="NCBI Taxonomy" id="1109443"/>
    <lineage>
        <taxon>Eukaryota</taxon>
        <taxon>Fungi</taxon>
        <taxon>Dikarya</taxon>
        <taxon>Basidiomycota</taxon>
        <taxon>Agaricomycotina</taxon>
        <taxon>Agaricomycetes</taxon>
        <taxon>Sebacinales</taxon>
        <taxon>Serendipitaceae</taxon>
        <taxon>Serendipita</taxon>
    </lineage>
</organism>
<feature type="compositionally biased region" description="Acidic residues" evidence="8">
    <location>
        <begin position="508"/>
        <end position="533"/>
    </location>
</feature>
<comment type="caution">
    <text evidence="10">The sequence shown here is derived from an EMBL/GenBank/DDBJ whole genome shotgun (WGS) entry which is preliminary data.</text>
</comment>
<protein>
    <recommendedName>
        <fullName evidence="3">SWR1-complex protein 4</fullName>
    </recommendedName>
</protein>
<dbReference type="AlphaFoldDB" id="G4T5D3"/>
<evidence type="ECO:0000256" key="5">
    <source>
        <dbReference type="ARBA" id="ARBA00023015"/>
    </source>
</evidence>
<evidence type="ECO:0000256" key="1">
    <source>
        <dbReference type="ARBA" id="ARBA00004123"/>
    </source>
</evidence>
<dbReference type="Pfam" id="PF16282">
    <property type="entry name" value="SANT_DAMP1_like"/>
    <property type="match status" value="1"/>
</dbReference>
<name>G4T5D3_SERID</name>
<dbReference type="OMA" id="EQNEAKY"/>
<keyword evidence="4" id="KW-0156">Chromatin regulator</keyword>
<evidence type="ECO:0000256" key="3">
    <source>
        <dbReference type="ARBA" id="ARBA00019132"/>
    </source>
</evidence>
<dbReference type="GO" id="GO:0000812">
    <property type="term" value="C:Swr1 complex"/>
    <property type="evidence" value="ECO:0007669"/>
    <property type="project" value="TreeGrafter"/>
</dbReference>
<evidence type="ECO:0000256" key="7">
    <source>
        <dbReference type="ARBA" id="ARBA00023242"/>
    </source>
</evidence>
<dbReference type="OrthoDB" id="19740at2759"/>
<dbReference type="Gene3D" id="1.10.10.60">
    <property type="entry name" value="Homeodomain-like"/>
    <property type="match status" value="1"/>
</dbReference>
<dbReference type="HOGENOM" id="CLU_487542_0_0_1"/>
<evidence type="ECO:0000313" key="10">
    <source>
        <dbReference type="EMBL" id="CCA66526.1"/>
    </source>
</evidence>